<name>M7MSX9_9MICC</name>
<dbReference type="PATRIC" id="fig|1276920.7.peg.2556"/>
<reference evidence="1 2" key="1">
    <citation type="journal article" date="2013" name="Genome Announc.">
        <title>Draft Genome Sequence of Arthrobacter gangotriensis Strain Lz1yT, Isolated from a Penguin Rookery Soil Sample Collected in Antarctica, near the Indian Station Dakshin Gangotri.</title>
        <authorList>
            <person name="Shivaji S."/>
            <person name="Ara S."/>
            <person name="Bandi S."/>
            <person name="Singh A."/>
            <person name="Kumar Pinnaka A."/>
        </authorList>
    </citation>
    <scope>NUCLEOTIDE SEQUENCE [LARGE SCALE GENOMIC DNA]</scope>
    <source>
        <strain evidence="1 2">Lz1y</strain>
    </source>
</reference>
<proteinExistence type="predicted"/>
<keyword evidence="2" id="KW-1185">Reference proteome</keyword>
<dbReference type="Proteomes" id="UP000012015">
    <property type="component" value="Unassembled WGS sequence"/>
</dbReference>
<dbReference type="RefSeq" id="WP_007271733.1">
    <property type="nucleotide sequence ID" value="NZ_AOCK01000007.1"/>
</dbReference>
<gene>
    <name evidence="1" type="ORF">ADIAG_02560</name>
</gene>
<dbReference type="AlphaFoldDB" id="M7MSX9"/>
<accession>M7MSX9</accession>
<organism evidence="1 2">
    <name type="scientific">Paeniglutamicibacter gangotriensis Lz1y</name>
    <dbReference type="NCBI Taxonomy" id="1276920"/>
    <lineage>
        <taxon>Bacteria</taxon>
        <taxon>Bacillati</taxon>
        <taxon>Actinomycetota</taxon>
        <taxon>Actinomycetes</taxon>
        <taxon>Micrococcales</taxon>
        <taxon>Micrococcaceae</taxon>
        <taxon>Paeniglutamicibacter</taxon>
    </lineage>
</organism>
<evidence type="ECO:0000313" key="1">
    <source>
        <dbReference type="EMBL" id="EMQ98050.1"/>
    </source>
</evidence>
<comment type="caution">
    <text evidence="1">The sequence shown here is derived from an EMBL/GenBank/DDBJ whole genome shotgun (WGS) entry which is preliminary data.</text>
</comment>
<evidence type="ECO:0000313" key="2">
    <source>
        <dbReference type="Proteomes" id="UP000012015"/>
    </source>
</evidence>
<sequence length="59" mass="6665">MWTNWIGLLRTASGIRRPDRTYARQPAIEFTLGVDPDSVRWEDFHPELAAADSPAPGKQ</sequence>
<protein>
    <submittedName>
        <fullName evidence="1">Uncharacterized protein</fullName>
    </submittedName>
</protein>
<dbReference type="EMBL" id="AOCK01000007">
    <property type="protein sequence ID" value="EMQ98050.1"/>
    <property type="molecule type" value="Genomic_DNA"/>
</dbReference>